<accession>X1KZQ2</accession>
<dbReference type="AlphaFoldDB" id="X1KZQ2"/>
<reference evidence="1" key="1">
    <citation type="journal article" date="2014" name="Front. Microbiol.">
        <title>High frequency of phylogenetically diverse reductive dehalogenase-homologous genes in deep subseafloor sedimentary metagenomes.</title>
        <authorList>
            <person name="Kawai M."/>
            <person name="Futagami T."/>
            <person name="Toyoda A."/>
            <person name="Takaki Y."/>
            <person name="Nishi S."/>
            <person name="Hori S."/>
            <person name="Arai W."/>
            <person name="Tsubouchi T."/>
            <person name="Morono Y."/>
            <person name="Uchiyama I."/>
            <person name="Ito T."/>
            <person name="Fujiyama A."/>
            <person name="Inagaki F."/>
            <person name="Takami H."/>
        </authorList>
    </citation>
    <scope>NUCLEOTIDE SEQUENCE</scope>
    <source>
        <strain evidence="1">Expedition CK06-06</strain>
    </source>
</reference>
<proteinExistence type="predicted"/>
<comment type="caution">
    <text evidence="1">The sequence shown here is derived from an EMBL/GenBank/DDBJ whole genome shotgun (WGS) entry which is preliminary data.</text>
</comment>
<protein>
    <submittedName>
        <fullName evidence="1">Uncharacterized protein</fullName>
    </submittedName>
</protein>
<organism evidence="1">
    <name type="scientific">marine sediment metagenome</name>
    <dbReference type="NCBI Taxonomy" id="412755"/>
    <lineage>
        <taxon>unclassified sequences</taxon>
        <taxon>metagenomes</taxon>
        <taxon>ecological metagenomes</taxon>
    </lineage>
</organism>
<name>X1KZQ2_9ZZZZ</name>
<gene>
    <name evidence="1" type="ORF">S06H3_13138</name>
</gene>
<evidence type="ECO:0000313" key="1">
    <source>
        <dbReference type="EMBL" id="GAI12532.1"/>
    </source>
</evidence>
<sequence>MTIAILDNPNEDGHIKWDGAYTRNTVLPTVFYGGVGQLSAVWLDDWRAYVEWDISTLAGKILTANPIFKYHGAVSAATDEEINPLLEEAPSGATDENLYGYIATGVAYVNPFNHEVGETKQVDLGAQARADLQAAMDAHQAWFAIGFQSPADEGTKVTELRSGFYSEDKTDPVANPKPTLYVDYTPPTVTVKPSGNIAVKMVEAGLI</sequence>
<dbReference type="EMBL" id="BARV01006411">
    <property type="protein sequence ID" value="GAI12532.1"/>
    <property type="molecule type" value="Genomic_DNA"/>
</dbReference>